<organism evidence="2 3">
    <name type="scientific">Tenggerimyces flavus</name>
    <dbReference type="NCBI Taxonomy" id="1708749"/>
    <lineage>
        <taxon>Bacteria</taxon>
        <taxon>Bacillati</taxon>
        <taxon>Actinomycetota</taxon>
        <taxon>Actinomycetes</taxon>
        <taxon>Propionibacteriales</taxon>
        <taxon>Nocardioidaceae</taxon>
        <taxon>Tenggerimyces</taxon>
    </lineage>
</organism>
<comment type="caution">
    <text evidence="2">The sequence shown here is derived from an EMBL/GenBank/DDBJ whole genome shotgun (WGS) entry which is preliminary data.</text>
</comment>
<evidence type="ECO:0000313" key="3">
    <source>
        <dbReference type="Proteomes" id="UP001595699"/>
    </source>
</evidence>
<evidence type="ECO:0000259" key="1">
    <source>
        <dbReference type="Pfam" id="PF13349"/>
    </source>
</evidence>
<protein>
    <submittedName>
        <fullName evidence="2">DUF4097 domain-containing protein</fullName>
    </submittedName>
</protein>
<gene>
    <name evidence="2" type="ORF">ACFOUW_27260</name>
</gene>
<sequence length="282" mass="29552">MTTFDTPDPISVQLDFGASVANVRLVATDRADTIVEVTPSDPSRSLDVKAAAKTEITLTGRNLLVLGSRQANWFGTDGSVDLTIELPNDSKVVADSAHGGFHTEGRLGECRFTTYYGNLDLDHTGPLQARTGGGKLTVDHVDGDAEVTSSIGTVRVGFVDGDARVQSDHGTATVAEVTGALRVTASGEITVDRAQADVVAKSNLGDIRIGEVSSGSITMETADGELEVGVSDGVAVWFDAATNVGTVNNALTVMDGPEESEATVEIRARTHRGDILIRRVDV</sequence>
<name>A0ABV7YHB3_9ACTN</name>
<reference evidence="3" key="1">
    <citation type="journal article" date="2019" name="Int. J. Syst. Evol. Microbiol.">
        <title>The Global Catalogue of Microorganisms (GCM) 10K type strain sequencing project: providing services to taxonomists for standard genome sequencing and annotation.</title>
        <authorList>
            <consortium name="The Broad Institute Genomics Platform"/>
            <consortium name="The Broad Institute Genome Sequencing Center for Infectious Disease"/>
            <person name="Wu L."/>
            <person name="Ma J."/>
        </authorList>
    </citation>
    <scope>NUCLEOTIDE SEQUENCE [LARGE SCALE GENOMIC DNA]</scope>
    <source>
        <strain evidence="3">CGMCC 4.7241</strain>
    </source>
</reference>
<keyword evidence="3" id="KW-1185">Reference proteome</keyword>
<accession>A0ABV7YHB3</accession>
<dbReference type="Proteomes" id="UP001595699">
    <property type="component" value="Unassembled WGS sequence"/>
</dbReference>
<evidence type="ECO:0000313" key="2">
    <source>
        <dbReference type="EMBL" id="MFC3764566.1"/>
    </source>
</evidence>
<dbReference type="RefSeq" id="WP_205121497.1">
    <property type="nucleotide sequence ID" value="NZ_JAFBCM010000001.1"/>
</dbReference>
<feature type="domain" description="DUF4097" evidence="1">
    <location>
        <begin position="17"/>
        <end position="251"/>
    </location>
</feature>
<dbReference type="Pfam" id="PF13349">
    <property type="entry name" value="DUF4097"/>
    <property type="match status" value="1"/>
</dbReference>
<dbReference type="EMBL" id="JBHRZH010000027">
    <property type="protein sequence ID" value="MFC3764566.1"/>
    <property type="molecule type" value="Genomic_DNA"/>
</dbReference>
<proteinExistence type="predicted"/>
<dbReference type="InterPro" id="IPR025164">
    <property type="entry name" value="Toastrack_DUF4097"/>
</dbReference>